<proteinExistence type="predicted"/>
<reference evidence="1 2" key="2">
    <citation type="submission" date="2018-11" db="EMBL/GenBank/DDBJ databases">
        <authorList>
            <consortium name="Pathogen Informatics"/>
        </authorList>
    </citation>
    <scope>NUCLEOTIDE SEQUENCE [LARGE SCALE GENOMIC DNA]</scope>
</reference>
<dbReference type="WBParaSite" id="ASIM_0001916601-mRNA-1">
    <property type="protein sequence ID" value="ASIM_0001916601-mRNA-1"/>
    <property type="gene ID" value="ASIM_0001916601"/>
</dbReference>
<dbReference type="AlphaFoldDB" id="A0A0M3KDW1"/>
<keyword evidence="2" id="KW-1185">Reference proteome</keyword>
<dbReference type="Proteomes" id="UP000267096">
    <property type="component" value="Unassembled WGS sequence"/>
</dbReference>
<accession>A0A0M3KDW1</accession>
<protein>
    <submittedName>
        <fullName evidence="3">Glyco_transf_20 domain-containing protein</fullName>
    </submittedName>
</protein>
<sequence length="68" mass="7705">MDDVDLETVAGNVADSLSQIFLLTPRPEVRNRAYELLGASNARQFASAVEKHINRYLEIARGEMNDRR</sequence>
<organism evidence="3">
    <name type="scientific">Anisakis simplex</name>
    <name type="common">Herring worm</name>
    <dbReference type="NCBI Taxonomy" id="6269"/>
    <lineage>
        <taxon>Eukaryota</taxon>
        <taxon>Metazoa</taxon>
        <taxon>Ecdysozoa</taxon>
        <taxon>Nematoda</taxon>
        <taxon>Chromadorea</taxon>
        <taxon>Rhabditida</taxon>
        <taxon>Spirurina</taxon>
        <taxon>Ascaridomorpha</taxon>
        <taxon>Ascaridoidea</taxon>
        <taxon>Anisakidae</taxon>
        <taxon>Anisakis</taxon>
        <taxon>Anisakis simplex complex</taxon>
    </lineage>
</organism>
<reference evidence="3" key="1">
    <citation type="submission" date="2017-02" db="UniProtKB">
        <authorList>
            <consortium name="WormBaseParasite"/>
        </authorList>
    </citation>
    <scope>IDENTIFICATION</scope>
</reference>
<name>A0A0M3KDW1_ANISI</name>
<evidence type="ECO:0000313" key="3">
    <source>
        <dbReference type="WBParaSite" id="ASIM_0001916601-mRNA-1"/>
    </source>
</evidence>
<evidence type="ECO:0000313" key="1">
    <source>
        <dbReference type="EMBL" id="VDK65296.1"/>
    </source>
</evidence>
<dbReference type="OrthoDB" id="5800852at2759"/>
<evidence type="ECO:0000313" key="2">
    <source>
        <dbReference type="Proteomes" id="UP000267096"/>
    </source>
</evidence>
<dbReference type="EMBL" id="UYRR01035699">
    <property type="protein sequence ID" value="VDK65296.1"/>
    <property type="molecule type" value="Genomic_DNA"/>
</dbReference>
<gene>
    <name evidence="1" type="ORF">ASIM_LOCUS18559</name>
</gene>